<evidence type="ECO:0000313" key="4">
    <source>
        <dbReference type="Proteomes" id="UP000298416"/>
    </source>
</evidence>
<reference evidence="3" key="1">
    <citation type="submission" date="2018-01" db="EMBL/GenBank/DDBJ databases">
        <authorList>
            <person name="Mao J.F."/>
        </authorList>
    </citation>
    <scope>NUCLEOTIDE SEQUENCE</scope>
    <source>
        <strain evidence="3">Huo1</strain>
        <tissue evidence="3">Leaf</tissue>
    </source>
</reference>
<dbReference type="PANTHER" id="PTHR32387">
    <property type="entry name" value="WU:FJ29H11"/>
    <property type="match status" value="1"/>
</dbReference>
<dbReference type="GO" id="GO:0009793">
    <property type="term" value="P:embryo development ending in seed dormancy"/>
    <property type="evidence" value="ECO:0007669"/>
    <property type="project" value="TreeGrafter"/>
</dbReference>
<evidence type="ECO:0000313" key="3">
    <source>
        <dbReference type="EMBL" id="KAG6422998.1"/>
    </source>
</evidence>
<evidence type="ECO:0000259" key="2">
    <source>
        <dbReference type="Pfam" id="PF13020"/>
    </source>
</evidence>
<dbReference type="PANTHER" id="PTHR32387:SF0">
    <property type="entry name" value="PROTEIN NO VEIN"/>
    <property type="match status" value="1"/>
</dbReference>
<accession>A0A8X8ZZR0</accession>
<gene>
    <name evidence="3" type="ORF">SASPL_113381</name>
</gene>
<feature type="region of interest" description="Disordered" evidence="1">
    <location>
        <begin position="1"/>
        <end position="23"/>
    </location>
</feature>
<evidence type="ECO:0000256" key="1">
    <source>
        <dbReference type="SAM" id="MobiDB-lite"/>
    </source>
</evidence>
<dbReference type="EMBL" id="PNBA02000005">
    <property type="protein sequence ID" value="KAG6422998.1"/>
    <property type="molecule type" value="Genomic_DNA"/>
</dbReference>
<comment type="caution">
    <text evidence="3">The sequence shown here is derived from an EMBL/GenBank/DDBJ whole genome shotgun (WGS) entry which is preliminary data.</text>
</comment>
<dbReference type="InterPro" id="IPR024975">
    <property type="entry name" value="NOV_C"/>
</dbReference>
<dbReference type="GO" id="GO:0010305">
    <property type="term" value="P:leaf vascular tissue pattern formation"/>
    <property type="evidence" value="ECO:0007669"/>
    <property type="project" value="TreeGrafter"/>
</dbReference>
<dbReference type="AlphaFoldDB" id="A0A8X8ZZR0"/>
<dbReference type="GO" id="GO:0048364">
    <property type="term" value="P:root development"/>
    <property type="evidence" value="ECO:0007669"/>
    <property type="project" value="TreeGrafter"/>
</dbReference>
<reference evidence="3" key="2">
    <citation type="submission" date="2020-08" db="EMBL/GenBank/DDBJ databases">
        <title>Plant Genome Project.</title>
        <authorList>
            <person name="Zhang R.-G."/>
        </authorList>
    </citation>
    <scope>NUCLEOTIDE SEQUENCE</scope>
    <source>
        <strain evidence="3">Huo1</strain>
        <tissue evidence="3">Leaf</tissue>
    </source>
</reference>
<dbReference type="Pfam" id="PF13020">
    <property type="entry name" value="NOV_C"/>
    <property type="match status" value="1"/>
</dbReference>
<organism evidence="3">
    <name type="scientific">Salvia splendens</name>
    <name type="common">Scarlet sage</name>
    <dbReference type="NCBI Taxonomy" id="180675"/>
    <lineage>
        <taxon>Eukaryota</taxon>
        <taxon>Viridiplantae</taxon>
        <taxon>Streptophyta</taxon>
        <taxon>Embryophyta</taxon>
        <taxon>Tracheophyta</taxon>
        <taxon>Spermatophyta</taxon>
        <taxon>Magnoliopsida</taxon>
        <taxon>eudicotyledons</taxon>
        <taxon>Gunneridae</taxon>
        <taxon>Pentapetalae</taxon>
        <taxon>asterids</taxon>
        <taxon>lamiids</taxon>
        <taxon>Lamiales</taxon>
        <taxon>Lamiaceae</taxon>
        <taxon>Nepetoideae</taxon>
        <taxon>Mentheae</taxon>
        <taxon>Salviinae</taxon>
        <taxon>Salvia</taxon>
        <taxon>Salvia subgen. Calosphace</taxon>
        <taxon>core Calosphace</taxon>
    </lineage>
</organism>
<dbReference type="GO" id="GO:0005634">
    <property type="term" value="C:nucleus"/>
    <property type="evidence" value="ECO:0007669"/>
    <property type="project" value="TreeGrafter"/>
</dbReference>
<feature type="domain" description="Protein NO VEIN C-terminal" evidence="2">
    <location>
        <begin position="388"/>
        <end position="475"/>
    </location>
</feature>
<name>A0A8X8ZZR0_SALSN</name>
<dbReference type="InterPro" id="IPR052957">
    <property type="entry name" value="Auxin_embryo_med"/>
</dbReference>
<dbReference type="Proteomes" id="UP000298416">
    <property type="component" value="Unassembled WGS sequence"/>
</dbReference>
<protein>
    <recommendedName>
        <fullName evidence="2">Protein NO VEIN C-terminal domain-containing protein</fullName>
    </recommendedName>
</protein>
<keyword evidence="4" id="KW-1185">Reference proteome</keyword>
<proteinExistence type="predicted"/>
<sequence>MNTENENDTLPRINNPVVHESPSTLHADVSSSAKHATFPNPNLFIPNLLPQFNPFFQNPNTFLQLQQLFQNLNLPVQLNHEHTAFQAPYQNEYNNNDSNNSFPQQHVKVENEMAEKVDQAAKSAWKDLLKSKENVSAWRVSQAALLAVNAGSWESLGFPMQEGPSLKSIMVTEEKINAFIHCFVAARKITKLYDLEVAICESEGVKKFEELELGPLVKHPLAVHYFSLTSKVTEENILYCRQESDSLSIFLELSCLLFDGTPELHFANFLQMIKTMAESGATEEQIESFIMNIQKVPKLPDEEESIWSLQSASSLVENYAAPIASGSGKVEGLSNLQSKCKPNEFKVDVNSTAPGAVLVGVEVPELQPNLLSNLEASNLNALLTGRLGEHVAFKYFMEGEIGDRSVKCVNETNETGLPYDILLEGDHNTTEYIEVKATRYGSKNWFLISIREWQFAIEKGESFSIAHVDGVQKPSQIVSAGFGSKTVELSVGVSKWIVSIRQFLNRYV</sequence>